<organism evidence="2 3">
    <name type="scientific">Aestuariibaculum sediminum</name>
    <dbReference type="NCBI Taxonomy" id="2770637"/>
    <lineage>
        <taxon>Bacteria</taxon>
        <taxon>Pseudomonadati</taxon>
        <taxon>Bacteroidota</taxon>
        <taxon>Flavobacteriia</taxon>
        <taxon>Flavobacteriales</taxon>
        <taxon>Flavobacteriaceae</taxon>
    </lineage>
</organism>
<dbReference type="Pfam" id="PF07728">
    <property type="entry name" value="AAA_5"/>
    <property type="match status" value="1"/>
</dbReference>
<dbReference type="SUPFAM" id="SSF52540">
    <property type="entry name" value="P-loop containing nucleoside triphosphate hydrolases"/>
    <property type="match status" value="1"/>
</dbReference>
<feature type="domain" description="ATPase dynein-related AAA" evidence="1">
    <location>
        <begin position="391"/>
        <end position="575"/>
    </location>
</feature>
<evidence type="ECO:0000259" key="1">
    <source>
        <dbReference type="Pfam" id="PF07728"/>
    </source>
</evidence>
<name>A0A8J6U938_9FLAO</name>
<keyword evidence="3" id="KW-1185">Reference proteome</keyword>
<evidence type="ECO:0000313" key="3">
    <source>
        <dbReference type="Proteomes" id="UP000600588"/>
    </source>
</evidence>
<comment type="caution">
    <text evidence="2">The sequence shown here is derived from an EMBL/GenBank/DDBJ whole genome shotgun (WGS) entry which is preliminary data.</text>
</comment>
<proteinExistence type="predicted"/>
<protein>
    <submittedName>
        <fullName evidence="2">AAA family ATPase</fullName>
    </submittedName>
</protein>
<sequence>MNGADQTDWKDSIQNLKRAFIGYDDTHQFGKKFKNEVRIGDVILIAQGQNSNKKFFLCGFVDSHAKYERVKGTPDVAQNRKLKFTIPKERLNQLGLDFNNSTWGESRQPATLYHLKPNEVEADHEIVRLLSAELNQQIIKQLMENIKLSEDRQFQIKVLWSKFKDGIKEKNKDINNQQIESVINEWSLYKDKIINDTLSLDEYTNILGSHTATMPGGYLCNFLERTTRVVLGSSKPGNAENFEVKLNNDNQNYFIKSLGKPNANREEAEAYFNDTVKEVVSSIVMASDPLEKIRLVGGANYSAKQILMKLAVLDSLKDFLYMYSSQPIDELYNEFIDGDAENDFEKNHQVCIVAKELLEVNDNDRGELILLSRFLWTYVNSKAIADRDNPNVIMYGPPGTGKTYTVVNSLDFVCQGDSSRYEVLQFHPSFTYEDFIEGIKPKGVSKDGNIRFELVNGVFKNFCIKAKKSPEKDFYFIVDEINRANLSTVFGETLLLLENDYRHNGDDSKNLIRTQYATLIEDLIKEDEKAYQHLAYTIDNGEVKFGVPKNVFFIGMMNDVDKSIDAFDLALRRRFKWIRKDCDYDVIEENTRFKDKDDFINMDQYIKACEKLNNYISEDLGLGKSYEFGHSFFMKISHIAKRKEITSNNAGVLFDLHLRPTLNEYLRAVFAESELDNRLNEALSRFKDAMR</sequence>
<dbReference type="InterPro" id="IPR052934">
    <property type="entry name" value="Methyl-DNA_Rec/Restrict_Enz"/>
</dbReference>
<dbReference type="AlphaFoldDB" id="A0A8J6U938"/>
<reference evidence="2 3" key="1">
    <citation type="submission" date="2020-09" db="EMBL/GenBank/DDBJ databases">
        <title>TT11 complete genome.</title>
        <authorList>
            <person name="Wu Z."/>
        </authorList>
    </citation>
    <scope>NUCLEOTIDE SEQUENCE [LARGE SCALE GENOMIC DNA]</scope>
    <source>
        <strain evidence="2 3">TT11</strain>
    </source>
</reference>
<dbReference type="Gene3D" id="3.40.50.300">
    <property type="entry name" value="P-loop containing nucleotide triphosphate hydrolases"/>
    <property type="match status" value="1"/>
</dbReference>
<dbReference type="InterPro" id="IPR011704">
    <property type="entry name" value="ATPase_dyneun-rel_AAA"/>
</dbReference>
<dbReference type="PANTHER" id="PTHR37291">
    <property type="entry name" value="5-METHYLCYTOSINE-SPECIFIC RESTRICTION ENZYME B"/>
    <property type="match status" value="1"/>
</dbReference>
<dbReference type="GO" id="GO:0005524">
    <property type="term" value="F:ATP binding"/>
    <property type="evidence" value="ECO:0007669"/>
    <property type="project" value="InterPro"/>
</dbReference>
<dbReference type="InterPro" id="IPR027417">
    <property type="entry name" value="P-loop_NTPase"/>
</dbReference>
<dbReference type="EMBL" id="JACVXB010000004">
    <property type="protein sequence ID" value="MBD0832517.1"/>
    <property type="molecule type" value="Genomic_DNA"/>
</dbReference>
<gene>
    <name evidence="2" type="ORF">ICJ83_10270</name>
</gene>
<evidence type="ECO:0000313" key="2">
    <source>
        <dbReference type="EMBL" id="MBD0832517.1"/>
    </source>
</evidence>
<dbReference type="PANTHER" id="PTHR37291:SF1">
    <property type="entry name" value="TYPE IV METHYL-DIRECTED RESTRICTION ENZYME ECOKMCRB SUBUNIT"/>
    <property type="match status" value="1"/>
</dbReference>
<accession>A0A8J6U938</accession>
<dbReference type="GO" id="GO:0016887">
    <property type="term" value="F:ATP hydrolysis activity"/>
    <property type="evidence" value="ECO:0007669"/>
    <property type="project" value="InterPro"/>
</dbReference>
<dbReference type="Proteomes" id="UP000600588">
    <property type="component" value="Unassembled WGS sequence"/>
</dbReference>